<evidence type="ECO:0000259" key="4">
    <source>
        <dbReference type="PROSITE" id="PS51820"/>
    </source>
</evidence>
<dbReference type="Gene3D" id="2.60.120.380">
    <property type="match status" value="1"/>
</dbReference>
<dbReference type="Pfam" id="PF07705">
    <property type="entry name" value="CARDB"/>
    <property type="match status" value="3"/>
</dbReference>
<reference evidence="5 6" key="1">
    <citation type="journal article" date="2019" name="Int. J. Syst. Evol. Microbiol.">
        <title>Rufibacter sediminis sp. nov., isolated from freshwater lake sediment.</title>
        <authorList>
            <person name="Qu J.H."/>
            <person name="Zhang L.J."/>
            <person name="Fu Y.H."/>
            <person name="Li H.F."/>
        </authorList>
    </citation>
    <scope>NUCLEOTIDE SEQUENCE [LARGE SCALE GENOMIC DNA]</scope>
    <source>
        <strain evidence="5 6">H-1</strain>
    </source>
</reference>
<dbReference type="CDD" id="cd00146">
    <property type="entry name" value="PKD"/>
    <property type="match status" value="1"/>
</dbReference>
<feature type="compositionally biased region" description="Low complexity" evidence="2">
    <location>
        <begin position="2113"/>
        <end position="2122"/>
    </location>
</feature>
<dbReference type="PANTHER" id="PTHR46769">
    <property type="entry name" value="POLYCYSTIC KIDNEY AND HEPATIC DISEASE 1 (AUTOSOMAL RECESSIVE)-LIKE 1"/>
    <property type="match status" value="1"/>
</dbReference>
<sequence length="3107" mass="337016">MTTARTFYKENLTQPPTSTVKVTKGEYYIDTDPGFGKGTNIPFIPAPDLTNIAFTLDMSKISVGNHKLFVRFQDQYGRWSATSANDFKVESPAELMVSIGTINGPLCANGAVAIPFTVSAAFGSNNVFTAQLSDANGTFTNPIAIGTLKGTDSGSIDALIPANTPAGVNYRIRVISSSPDKISAANSTALTINRLPENFTLSGVTSSCLGAQTYTTTILSEGSLTYAWSVSGGGTLAADNNSATVTWTTPGTHTIKLTATNDCGSSVEKTLAVSVSGAAPTLTPTITTEGKWMHSSTAPAGAGVTGYQWYENGGAISGATTPSYFVNNNAASYTVRYQNACGVGPESNPVTYTDEKQNQTITFAAIPDKTYGDEPFKLEATASSGLPVSFEVEKGPATVTGNILTITRAGEVIILALQEGDSKFNPAPSERQRFEVKKSAQTISFTPISDRVFGDAPFSINADASSGLPVDLEIVSVSDNASIEDNIVTIKGVGSVTIRASQGGNSNYLPAISKDQTFCISINQLGSIAGNTDVCLGKQTYSVPQMVGATYSWKLSGGGTIITSNNTATVNWTSVGSFKIEVTASSNCGENELSTSLQVSVENSLLPSVASNLLPINGAVGLSLPLNLSWKPSDNTDFYDLYIWPDSIATRPEIPFASNLRDINYVIREGINYGIWYKWQVVSRNKCNRSESSVHKFTLRQLPDIFVYNVQTPETAIAGSSIGVRWKVSNKGAGSTLAETWTDNVYLSSDTIFDASNDILLGTTRNVSYLQPSQVYNGVANFPIPVSVFGQYYVFITSNALILEEDRTNNTARSINFIPITVVPLPDLRPVSIAMPATAFGNDSVTVTYSFKNEGNATIFNNTWTDQVFISPDSNFIASNSHLLSTVTLRAITLPKDSTYTQRHRIKIPHSKYGDYYVHVLSNASRGFEEISRDNNINSTKKTSIKLRPPADLVVTDISVPTEIFSGYPIQINWKVQNQGANGPIETAWSDKVYISKSPSFNINSATYIGKSIYTRDNDFSPDATYLQSGNFKLPDSLSGKYYVYVVADADSTVFEYTFEENNLARSKQQFTINYAYADLVGLQGQIELDSINLGEPITLSWITSNKGPNTAFAQWTDGIYLSRDRQLSSDDILLGEYLNTGDLLAGEEFTRTVKLSIRDALAGNYFVLVNLDRSNTILEYDSEGKNLNENNVLVLPKGVYVKSYGISDLAILEFSTGKQLFSGQSLALKWQVGNIGTSNLALKQDFWNDRIYLSEDSIANPDVDILLTTRFNNNKLASGESYTQNASIQLPPDKIGDYFLILRTEADSVNSNDFSNSNNTKAIAVSISLTDPSDLFIEQLSPPQQVIAGQQLYIPYTISNKGKGKTNTPTWSDQIFLSTTPTFNTGSLVLGIGTKERNGELAPNESYTDSILVNIPPSFSGFYYVIGFADANNKVYEHLAEDNNSKATLIEIVPPVPSDFIITQVGVPSIIGLGDDFQSEYIIKNAGTGRGLGILKDGLYFSSPNATIPDTDKDKLLGVQLGYVDLQPGQSITRFISTKVKDINPGEYRGITSTDLLNNILEASDENNHKAADNNTDITISELALGIEKIALLNNGDLRYYKIQVEEDLDLVLTLSSNQPEGQNKVFIAYNRVPTSSDFDFQNANIVSTNQQVLVPGTKAGTYYVLIQSDTEFAQAQQIKIFVKALPFSILSITPDKVGQGRVTCNLTGARFTLDTEIYLQNSKGEKIVQASIIEFVSSMQLKVRWQLESVPVGRYDVMAINEEVEAEMKQGLEVVPVEIFQVAVQEQIPTQIRAGTNGLFAFRMENTSNVDIPYIQFLITIPSNTPVTTYSTSKNVITKSKIDSLFEKAQVNDWEERTLKHTNNVVRDLSPGEIFTVNLQVKPTLTGTLDVNLFGLGFSNQGFKQNLDSLIEYHRKIILSTPGLFNTEFRKLASNAGAFRDSVESVLIRRGLLAPIDSPNNLHFAEKSIQADICSTCGNAHTQLEANIASTATGTANPELCRRQKCDDARINCTLPLLIELGAQGPFAARAGIKEFGEFIWDMFTGTARDVVENEITGEPNPCLEMYRCSGVPSSGRGTGIFRRRIDQIDEATSEDGTNEDPCNPPPTPPSSTKKYPVPVIRAGDPNDITGPKGYGPQRFISNQNAIPYTVRFENDPKLATTAAQLVTIVLPLDEQVNPLSLRVGSFGFSNFSFQVPDNIASYTKVLNLPDSLGYDVEVSAGVDIINKIASWTFQTIDPKTGLPPTDPLSGFLPINDSTGLGEGFVTYSVKPKANVQTGDSITAQATIVFDIEAPIATNTWFNVIDATPPKTLVQKLPEISPGNQIPIQFGGEDDDSGSGIGSYALYFNKNNGPFLNYGEFRRDSVAIFNGEPGSKYQFFSLGIDNVGNAEEMKDAPEASTTIPTGNRAPVFKLNSKPITRLSLSGCLDSPIDQCITVTDPEQDLIQFTLASTAKNLTTTLTTTGIGFCINLVPKPNFIGIDSLQISACDSTGNCSVINLIVKIDTNPVVTLSPFEDVEENTPAFVLSGGSPEGGIYNGPGVKNGIFDPAIAGLGTFKITYSFTNANGCVSTALQEIKVIKSNREQQTITFAQLTNKTYGGKPFKLFATASSDLLVKFDVVEGPAIISNDTLTITGAGIVKVRASQEGNDHYEAAEPIVRSFIVEKASQTITLSGLEPLPDDPDGNRRYRIIASSSSGLLVTFSVLSGPATISGNILTLSGSGEVRIRSSQTGNANYLPAPDLDQTLNFNKVNQTITFNKLSDKTFGDAPFNLSATASSGLPVTFEVESGPATINGTIVTITGTGVVVIKATQLGNEEYFVATPVFQSFTVKSTALCPNTGNITYERWDHVPSKLVELHHLPTNVPPTTTGILTSFVVPSNMGENYFARVRGYLCVPVSGQYRFHLAADDRAELLLSTDDNPGNKVRIAYLRKASKPSRYNEFATQESGMINLEAGKRYYIESVMREFRFKDHLSVAWTKPDGTMEVIPSSNLTPYTTSEVLLTTVISPEIEQTPQIQTLDSFTAHPNPFSDKVAVGFTLAAEEEVILEVYNLQGQLVQTLFAGKAMAGKAYQYEFDGSKLANGVYICRIMVAGKTTVKRLLLDR</sequence>
<dbReference type="PANTHER" id="PTHR46769:SF2">
    <property type="entry name" value="FIBROCYSTIN-L ISOFORM 2 PRECURSOR-RELATED"/>
    <property type="match status" value="1"/>
</dbReference>
<organism evidence="5 6">
    <name type="scientific">Rufibacter sediminis</name>
    <dbReference type="NCBI Taxonomy" id="2762756"/>
    <lineage>
        <taxon>Bacteria</taxon>
        <taxon>Pseudomonadati</taxon>
        <taxon>Bacteroidota</taxon>
        <taxon>Cytophagia</taxon>
        <taxon>Cytophagales</taxon>
        <taxon>Hymenobacteraceae</taxon>
        <taxon>Rufibacter</taxon>
    </lineage>
</organism>
<protein>
    <submittedName>
        <fullName evidence="5">PKD domain-containing protein</fullName>
    </submittedName>
</protein>
<keyword evidence="1" id="KW-0732">Signal</keyword>
<dbReference type="InterPro" id="IPR037524">
    <property type="entry name" value="PA14/GLEYA"/>
</dbReference>
<dbReference type="SUPFAM" id="SSF56988">
    <property type="entry name" value="Anthrax protective antigen"/>
    <property type="match status" value="1"/>
</dbReference>
<dbReference type="InterPro" id="IPR026444">
    <property type="entry name" value="Secre_tail"/>
</dbReference>
<evidence type="ECO:0000313" key="5">
    <source>
        <dbReference type="EMBL" id="MBC3542128.1"/>
    </source>
</evidence>
<proteinExistence type="predicted"/>
<dbReference type="InterPro" id="IPR022409">
    <property type="entry name" value="PKD/Chitinase_dom"/>
</dbReference>
<dbReference type="SUPFAM" id="SSF49299">
    <property type="entry name" value="PKD domain"/>
    <property type="match status" value="1"/>
</dbReference>
<gene>
    <name evidence="5" type="ORF">H7U12_20750</name>
</gene>
<dbReference type="Gene3D" id="2.60.40.10">
    <property type="entry name" value="Immunoglobulins"/>
    <property type="match status" value="7"/>
</dbReference>
<feature type="domain" description="PA14" evidence="4">
    <location>
        <begin position="2840"/>
        <end position="2994"/>
    </location>
</feature>
<dbReference type="Pfam" id="PF18962">
    <property type="entry name" value="Por_Secre_tail"/>
    <property type="match status" value="1"/>
</dbReference>
<dbReference type="PROSITE" id="PS51820">
    <property type="entry name" value="PA14"/>
    <property type="match status" value="1"/>
</dbReference>
<dbReference type="InterPro" id="IPR035986">
    <property type="entry name" value="PKD_dom_sf"/>
</dbReference>
<dbReference type="EMBL" id="JACOAF010000054">
    <property type="protein sequence ID" value="MBC3542128.1"/>
    <property type="molecule type" value="Genomic_DNA"/>
</dbReference>
<dbReference type="Proteomes" id="UP000659698">
    <property type="component" value="Unassembled WGS sequence"/>
</dbReference>
<accession>A0ABR6VYF0</accession>
<dbReference type="Pfam" id="PF07691">
    <property type="entry name" value="PA14"/>
    <property type="match status" value="1"/>
</dbReference>
<evidence type="ECO:0000313" key="6">
    <source>
        <dbReference type="Proteomes" id="UP000659698"/>
    </source>
</evidence>
<comment type="caution">
    <text evidence="5">The sequence shown here is derived from an EMBL/GenBank/DDBJ whole genome shotgun (WGS) entry which is preliminary data.</text>
</comment>
<evidence type="ECO:0000259" key="3">
    <source>
        <dbReference type="PROSITE" id="PS50093"/>
    </source>
</evidence>
<dbReference type="NCBIfam" id="TIGR04183">
    <property type="entry name" value="Por_Secre_tail"/>
    <property type="match status" value="1"/>
</dbReference>
<feature type="domain" description="PKD" evidence="3">
    <location>
        <begin position="549"/>
        <end position="606"/>
    </location>
</feature>
<dbReference type="Pfam" id="PF24595">
    <property type="entry name" value="DUF7619"/>
    <property type="match status" value="1"/>
</dbReference>
<dbReference type="InterPro" id="IPR000601">
    <property type="entry name" value="PKD_dom"/>
</dbReference>
<name>A0ABR6VYF0_9BACT</name>
<dbReference type="InterPro" id="IPR052387">
    <property type="entry name" value="Fibrocystin"/>
</dbReference>
<dbReference type="InterPro" id="IPR045829">
    <property type="entry name" value="PKD_6"/>
</dbReference>
<feature type="region of interest" description="Disordered" evidence="2">
    <location>
        <begin position="2093"/>
        <end position="2133"/>
    </location>
</feature>
<dbReference type="InterPro" id="IPR055353">
    <property type="entry name" value="DUF7619"/>
</dbReference>
<dbReference type="Pfam" id="PF19408">
    <property type="entry name" value="PKD_6"/>
    <property type="match status" value="2"/>
</dbReference>
<dbReference type="RefSeq" id="WP_186641750.1">
    <property type="nucleotide sequence ID" value="NZ_JACOAF010000054.1"/>
</dbReference>
<evidence type="ECO:0000256" key="2">
    <source>
        <dbReference type="SAM" id="MobiDB-lite"/>
    </source>
</evidence>
<feature type="domain" description="PKD" evidence="3">
    <location>
        <begin position="220"/>
        <end position="280"/>
    </location>
</feature>
<dbReference type="InterPro" id="IPR013783">
    <property type="entry name" value="Ig-like_fold"/>
</dbReference>
<dbReference type="PROSITE" id="PS50093">
    <property type="entry name" value="PKD"/>
    <property type="match status" value="2"/>
</dbReference>
<dbReference type="Gene3D" id="2.60.40.4070">
    <property type="match status" value="1"/>
</dbReference>
<evidence type="ECO:0000256" key="1">
    <source>
        <dbReference type="ARBA" id="ARBA00022729"/>
    </source>
</evidence>
<dbReference type="Gene3D" id="2.60.120.1560">
    <property type="match status" value="1"/>
</dbReference>
<dbReference type="InterPro" id="IPR011658">
    <property type="entry name" value="PA14_dom"/>
</dbReference>
<dbReference type="InterPro" id="IPR011635">
    <property type="entry name" value="CARDB"/>
</dbReference>
<keyword evidence="6" id="KW-1185">Reference proteome</keyword>
<dbReference type="SMART" id="SM00089">
    <property type="entry name" value="PKD"/>
    <property type="match status" value="2"/>
</dbReference>